<dbReference type="InterPro" id="IPR017441">
    <property type="entry name" value="Protein_kinase_ATP_BS"/>
</dbReference>
<dbReference type="InterPro" id="IPR008271">
    <property type="entry name" value="Ser/Thr_kinase_AS"/>
</dbReference>
<evidence type="ECO:0000313" key="8">
    <source>
        <dbReference type="EMBL" id="QDU31830.1"/>
    </source>
</evidence>
<keyword evidence="9" id="KW-1185">Reference proteome</keyword>
<reference evidence="8 9" key="1">
    <citation type="submission" date="2019-02" db="EMBL/GenBank/DDBJ databases">
        <title>Deep-cultivation of Planctomycetes and their phenomic and genomic characterization uncovers novel biology.</title>
        <authorList>
            <person name="Wiegand S."/>
            <person name="Jogler M."/>
            <person name="Boedeker C."/>
            <person name="Pinto D."/>
            <person name="Vollmers J."/>
            <person name="Rivas-Marin E."/>
            <person name="Kohn T."/>
            <person name="Peeters S.H."/>
            <person name="Heuer A."/>
            <person name="Rast P."/>
            <person name="Oberbeckmann S."/>
            <person name="Bunk B."/>
            <person name="Jeske O."/>
            <person name="Meyerdierks A."/>
            <person name="Storesund J.E."/>
            <person name="Kallscheuer N."/>
            <person name="Luecker S."/>
            <person name="Lage O.M."/>
            <person name="Pohl T."/>
            <person name="Merkel B.J."/>
            <person name="Hornburger P."/>
            <person name="Mueller R.-W."/>
            <person name="Bruemmer F."/>
            <person name="Labrenz M."/>
            <person name="Spormann A.M."/>
            <person name="Op den Camp H."/>
            <person name="Overmann J."/>
            <person name="Amann R."/>
            <person name="Jetten M.S.M."/>
            <person name="Mascher T."/>
            <person name="Medema M.H."/>
            <person name="Devos D.P."/>
            <person name="Kaster A.-K."/>
            <person name="Ovreas L."/>
            <person name="Rohde M."/>
            <person name="Galperin M.Y."/>
            <person name="Jogler C."/>
        </authorList>
    </citation>
    <scope>NUCLEOTIDE SEQUENCE [LARGE SCALE GENOMIC DNA]</scope>
    <source>
        <strain evidence="8 9">ETA_A8</strain>
    </source>
</reference>
<evidence type="ECO:0000256" key="6">
    <source>
        <dbReference type="SAM" id="Phobius"/>
    </source>
</evidence>
<dbReference type="GO" id="GO:0005524">
    <property type="term" value="F:ATP binding"/>
    <property type="evidence" value="ECO:0007669"/>
    <property type="project" value="UniProtKB-UniRule"/>
</dbReference>
<feature type="transmembrane region" description="Helical" evidence="6">
    <location>
        <begin position="592"/>
        <end position="614"/>
    </location>
</feature>
<dbReference type="Gene3D" id="1.10.510.10">
    <property type="entry name" value="Transferase(Phosphotransferase) domain 1"/>
    <property type="match status" value="2"/>
</dbReference>
<dbReference type="PROSITE" id="PS00108">
    <property type="entry name" value="PROTEIN_KINASE_ST"/>
    <property type="match status" value="1"/>
</dbReference>
<feature type="transmembrane region" description="Helical" evidence="6">
    <location>
        <begin position="634"/>
        <end position="661"/>
    </location>
</feature>
<dbReference type="GO" id="GO:0004674">
    <property type="term" value="F:protein serine/threonine kinase activity"/>
    <property type="evidence" value="ECO:0007669"/>
    <property type="project" value="UniProtKB-EC"/>
</dbReference>
<sequence>MDLTINAGTEAWSEIEQWVTRFLAAWQAQHFPKLVDYLPAHPYSLRKLTLIELIKADLEQRSHLHDFKSLESYAAELPEMLDDGHIPLELICEEYHVRRAASQVVSLDQYCERFPRSSAALRRVIGDPNTATTSTAICRTELMADLHAGQRLDDFELLFELGKGAFGRVYLARQVSMQRQVALKISADKGNEPQTLAQLDHPGIVRVFDQRQMIERKLRLLYMEFAPSGTLLEVVKLVQQNPASARSGQILVLAATQAMIKAGVPPLSVAGWPKEIASAPWSQVVCRIGAKLAEALEYAHGRGILHRDIKPANVLIGADGWPKLADFNISFCSKIEGASPAAYFGGSLAYMSPEQLEACSPQHTRQPEELDQRSDLFSLGVLLWELYFGERPFDDGSLDNEWSTKLVEMIRRRNDERPYRGATPTDSVGHRLEKVLRQLLSPNPEDRPANGIELARQLRLCLIPGAASFLERAQSGWRGLALKYPLLSLIPINIPPLAIWGAINFFYNQDEMIHNFRRELQIGGDTAGYEAAQVAIKAVFQSTSIFVNSIFYPLGVALVLLYMMPVSHAIRQYRERGGTMDPSAVNMARRRVLWWGSCLCWVAAIEWVIAGIVFPTSIHLFLPAEFGPVPAKFYIHFVISQTLCGLMSLGLPWLATTWVVLRAHYPALLGAGTPDEWEQQQLGRIRRQSAWFLVSTVIVSLVALLILASGYPPTEYKGDPWSNQIPWLVVTIVAAIITILGSFFLYQQIQEDLKVLLAVIRAGDPSVTVSTSIDSM</sequence>
<evidence type="ECO:0000256" key="2">
    <source>
        <dbReference type="ARBA" id="ARBA00022741"/>
    </source>
</evidence>
<evidence type="ECO:0000256" key="1">
    <source>
        <dbReference type="ARBA" id="ARBA00022679"/>
    </source>
</evidence>
<evidence type="ECO:0000256" key="5">
    <source>
        <dbReference type="PROSITE-ProRule" id="PRU10141"/>
    </source>
</evidence>
<protein>
    <submittedName>
        <fullName evidence="8">Serine/threonine-protein kinase PknB</fullName>
        <ecNumber evidence="8">2.7.11.1</ecNumber>
    </submittedName>
</protein>
<gene>
    <name evidence="8" type="primary">pknB_26</name>
    <name evidence="8" type="ORF">ETAA8_69900</name>
</gene>
<feature type="transmembrane region" description="Helical" evidence="6">
    <location>
        <begin position="550"/>
        <end position="571"/>
    </location>
</feature>
<evidence type="ECO:0000259" key="7">
    <source>
        <dbReference type="PROSITE" id="PS50011"/>
    </source>
</evidence>
<keyword evidence="1 8" id="KW-0808">Transferase</keyword>
<keyword evidence="6" id="KW-0812">Transmembrane</keyword>
<feature type="transmembrane region" description="Helical" evidence="6">
    <location>
        <begin position="690"/>
        <end position="712"/>
    </location>
</feature>
<dbReference type="PROSITE" id="PS50011">
    <property type="entry name" value="PROTEIN_KINASE_DOM"/>
    <property type="match status" value="1"/>
</dbReference>
<keyword evidence="4 5" id="KW-0067">ATP-binding</keyword>
<proteinExistence type="predicted"/>
<dbReference type="PANTHER" id="PTHR43289">
    <property type="entry name" value="MITOGEN-ACTIVATED PROTEIN KINASE KINASE KINASE 20-RELATED"/>
    <property type="match status" value="1"/>
</dbReference>
<accession>A0A517YNP3</accession>
<dbReference type="Pfam" id="PF00069">
    <property type="entry name" value="Pkinase"/>
    <property type="match status" value="1"/>
</dbReference>
<feature type="domain" description="Protein kinase" evidence="7">
    <location>
        <begin position="155"/>
        <end position="460"/>
    </location>
</feature>
<keyword evidence="6" id="KW-1133">Transmembrane helix</keyword>
<dbReference type="OrthoDB" id="6111975at2"/>
<dbReference type="SMART" id="SM00220">
    <property type="entry name" value="S_TKc"/>
    <property type="match status" value="1"/>
</dbReference>
<organism evidence="8 9">
    <name type="scientific">Anatilimnocola aggregata</name>
    <dbReference type="NCBI Taxonomy" id="2528021"/>
    <lineage>
        <taxon>Bacteria</taxon>
        <taxon>Pseudomonadati</taxon>
        <taxon>Planctomycetota</taxon>
        <taxon>Planctomycetia</taxon>
        <taxon>Pirellulales</taxon>
        <taxon>Pirellulaceae</taxon>
        <taxon>Anatilimnocola</taxon>
    </lineage>
</organism>
<name>A0A517YNP3_9BACT</name>
<evidence type="ECO:0000313" key="9">
    <source>
        <dbReference type="Proteomes" id="UP000315017"/>
    </source>
</evidence>
<keyword evidence="6" id="KW-0472">Membrane</keyword>
<dbReference type="PROSITE" id="PS00107">
    <property type="entry name" value="PROTEIN_KINASE_ATP"/>
    <property type="match status" value="1"/>
</dbReference>
<dbReference type="InterPro" id="IPR000719">
    <property type="entry name" value="Prot_kinase_dom"/>
</dbReference>
<feature type="binding site" evidence="5">
    <location>
        <position position="184"/>
    </location>
    <ligand>
        <name>ATP</name>
        <dbReference type="ChEBI" id="CHEBI:30616"/>
    </ligand>
</feature>
<dbReference type="Proteomes" id="UP000315017">
    <property type="component" value="Chromosome"/>
</dbReference>
<dbReference type="KEGG" id="aagg:ETAA8_69900"/>
<dbReference type="CDD" id="cd14014">
    <property type="entry name" value="STKc_PknB_like"/>
    <property type="match status" value="1"/>
</dbReference>
<dbReference type="EMBL" id="CP036274">
    <property type="protein sequence ID" value="QDU31830.1"/>
    <property type="molecule type" value="Genomic_DNA"/>
</dbReference>
<dbReference type="InterPro" id="IPR011009">
    <property type="entry name" value="Kinase-like_dom_sf"/>
</dbReference>
<keyword evidence="2 5" id="KW-0547">Nucleotide-binding</keyword>
<dbReference type="PANTHER" id="PTHR43289:SF34">
    <property type="entry name" value="SERINE_THREONINE-PROTEIN KINASE YBDM-RELATED"/>
    <property type="match status" value="1"/>
</dbReference>
<keyword evidence="3 8" id="KW-0418">Kinase</keyword>
<feature type="transmembrane region" description="Helical" evidence="6">
    <location>
        <begin position="724"/>
        <end position="746"/>
    </location>
</feature>
<evidence type="ECO:0000256" key="3">
    <source>
        <dbReference type="ARBA" id="ARBA00022777"/>
    </source>
</evidence>
<evidence type="ECO:0000256" key="4">
    <source>
        <dbReference type="ARBA" id="ARBA00022840"/>
    </source>
</evidence>
<dbReference type="AlphaFoldDB" id="A0A517YNP3"/>
<dbReference type="SUPFAM" id="SSF56112">
    <property type="entry name" value="Protein kinase-like (PK-like)"/>
    <property type="match status" value="1"/>
</dbReference>
<dbReference type="EC" id="2.7.11.1" evidence="8"/>
<dbReference type="RefSeq" id="WP_145099625.1">
    <property type="nucleotide sequence ID" value="NZ_CP036274.1"/>
</dbReference>